<dbReference type="RefSeq" id="XP_024577192.1">
    <property type="nucleotide sequence ID" value="XM_024726523.1"/>
</dbReference>
<evidence type="ECO:0000313" key="2">
    <source>
        <dbReference type="Proteomes" id="UP000054928"/>
    </source>
</evidence>
<sequence>MIFDKAFSQRDLVKNEVIVVVSEEYCIYALPLEQCLQVIYMDAHNRYKMIALLKAYTALHLILHNLTQVAAPKE</sequence>
<evidence type="ECO:0000313" key="1">
    <source>
        <dbReference type="EMBL" id="CEG40823.1"/>
    </source>
</evidence>
<name>A0A0P1AIS0_PLAHL</name>
<organism evidence="1 2">
    <name type="scientific">Plasmopara halstedii</name>
    <name type="common">Downy mildew of sunflower</name>
    <dbReference type="NCBI Taxonomy" id="4781"/>
    <lineage>
        <taxon>Eukaryota</taxon>
        <taxon>Sar</taxon>
        <taxon>Stramenopiles</taxon>
        <taxon>Oomycota</taxon>
        <taxon>Peronosporomycetes</taxon>
        <taxon>Peronosporales</taxon>
        <taxon>Peronosporaceae</taxon>
        <taxon>Plasmopara</taxon>
    </lineage>
</organism>
<proteinExistence type="predicted"/>
<accession>A0A0P1AIS0</accession>
<dbReference type="Proteomes" id="UP000054928">
    <property type="component" value="Unassembled WGS sequence"/>
</dbReference>
<keyword evidence="2" id="KW-1185">Reference proteome</keyword>
<dbReference type="EMBL" id="CCYD01000523">
    <property type="protein sequence ID" value="CEG40823.1"/>
    <property type="molecule type" value="Genomic_DNA"/>
</dbReference>
<reference evidence="2" key="1">
    <citation type="submission" date="2014-09" db="EMBL/GenBank/DDBJ databases">
        <authorList>
            <person name="Sharma Rahul"/>
            <person name="Thines Marco"/>
        </authorList>
    </citation>
    <scope>NUCLEOTIDE SEQUENCE [LARGE SCALE GENOMIC DNA]</scope>
</reference>
<protein>
    <submittedName>
        <fullName evidence="1">Uncharacterized protein</fullName>
    </submittedName>
</protein>
<dbReference type="GeneID" id="36406058"/>
<dbReference type="AlphaFoldDB" id="A0A0P1AIS0"/>